<organism evidence="1 2">
    <name type="scientific">Dorcoceras hygrometricum</name>
    <dbReference type="NCBI Taxonomy" id="472368"/>
    <lineage>
        <taxon>Eukaryota</taxon>
        <taxon>Viridiplantae</taxon>
        <taxon>Streptophyta</taxon>
        <taxon>Embryophyta</taxon>
        <taxon>Tracheophyta</taxon>
        <taxon>Spermatophyta</taxon>
        <taxon>Magnoliopsida</taxon>
        <taxon>eudicotyledons</taxon>
        <taxon>Gunneridae</taxon>
        <taxon>Pentapetalae</taxon>
        <taxon>asterids</taxon>
        <taxon>lamiids</taxon>
        <taxon>Lamiales</taxon>
        <taxon>Gesneriaceae</taxon>
        <taxon>Didymocarpoideae</taxon>
        <taxon>Trichosporeae</taxon>
        <taxon>Loxocarpinae</taxon>
        <taxon>Dorcoceras</taxon>
    </lineage>
</organism>
<keyword evidence="2" id="KW-1185">Reference proteome</keyword>
<reference evidence="1 2" key="1">
    <citation type="journal article" date="2015" name="Proc. Natl. Acad. Sci. U.S.A.">
        <title>The resurrection genome of Boea hygrometrica: A blueprint for survival of dehydration.</title>
        <authorList>
            <person name="Xiao L."/>
            <person name="Yang G."/>
            <person name="Zhang L."/>
            <person name="Yang X."/>
            <person name="Zhao S."/>
            <person name="Ji Z."/>
            <person name="Zhou Q."/>
            <person name="Hu M."/>
            <person name="Wang Y."/>
            <person name="Chen M."/>
            <person name="Xu Y."/>
            <person name="Jin H."/>
            <person name="Xiao X."/>
            <person name="Hu G."/>
            <person name="Bao F."/>
            <person name="Hu Y."/>
            <person name="Wan P."/>
            <person name="Li L."/>
            <person name="Deng X."/>
            <person name="Kuang T."/>
            <person name="Xiang C."/>
            <person name="Zhu J.K."/>
            <person name="Oliver M.J."/>
            <person name="He Y."/>
        </authorList>
    </citation>
    <scope>NUCLEOTIDE SEQUENCE [LARGE SCALE GENOMIC DNA]</scope>
    <source>
        <strain evidence="2">cv. XS01</strain>
    </source>
</reference>
<name>A0A2Z7AFA6_9LAMI</name>
<accession>A0A2Z7AFA6</accession>
<proteinExistence type="predicted"/>
<gene>
    <name evidence="1" type="ORF">F511_17897</name>
</gene>
<evidence type="ECO:0000313" key="1">
    <source>
        <dbReference type="EMBL" id="KZV20326.1"/>
    </source>
</evidence>
<evidence type="ECO:0000313" key="2">
    <source>
        <dbReference type="Proteomes" id="UP000250235"/>
    </source>
</evidence>
<sequence>MDMQNTVACDWVHCTLRLVHHLVTGILCDWYLATGILRLVPCDWYLATAGYQRKEHLLNLSAKAKRCRINLFKRHRFAIANFKYQLLLLRFLSTAECDDITADVIIDDHSFLQ</sequence>
<dbReference type="EMBL" id="KV015807">
    <property type="protein sequence ID" value="KZV20326.1"/>
    <property type="molecule type" value="Genomic_DNA"/>
</dbReference>
<protein>
    <submittedName>
        <fullName evidence="1">Pentatricopeptide repeat-containing protein mitochondrial-like</fullName>
    </submittedName>
</protein>
<dbReference type="AlphaFoldDB" id="A0A2Z7AFA6"/>
<dbReference type="Proteomes" id="UP000250235">
    <property type="component" value="Unassembled WGS sequence"/>
</dbReference>